<dbReference type="Proteomes" id="UP000779809">
    <property type="component" value="Unassembled WGS sequence"/>
</dbReference>
<evidence type="ECO:0000256" key="1">
    <source>
        <dbReference type="SAM" id="Phobius"/>
    </source>
</evidence>
<evidence type="ECO:0000313" key="2">
    <source>
        <dbReference type="EMBL" id="MBI2678033.1"/>
    </source>
</evidence>
<protein>
    <recommendedName>
        <fullName evidence="4">DUF3592 domain-containing protein</fullName>
    </recommendedName>
</protein>
<name>A0A932A8D9_9BACT</name>
<accession>A0A932A8D9</accession>
<keyword evidence="1" id="KW-0812">Transmembrane</keyword>
<reference evidence="2" key="1">
    <citation type="submission" date="2020-07" db="EMBL/GenBank/DDBJ databases">
        <title>Huge and variable diversity of episymbiotic CPR bacteria and DPANN archaea in groundwater ecosystems.</title>
        <authorList>
            <person name="He C.Y."/>
            <person name="Keren R."/>
            <person name="Whittaker M."/>
            <person name="Farag I.F."/>
            <person name="Doudna J."/>
            <person name="Cate J.H.D."/>
            <person name="Banfield J.F."/>
        </authorList>
    </citation>
    <scope>NUCLEOTIDE SEQUENCE</scope>
    <source>
        <strain evidence="2">NC_groundwater_580_Pr5_B-0.1um_64_19</strain>
    </source>
</reference>
<gene>
    <name evidence="2" type="ORF">HYX28_04580</name>
</gene>
<dbReference type="EMBL" id="JACPNR010000006">
    <property type="protein sequence ID" value="MBI2678033.1"/>
    <property type="molecule type" value="Genomic_DNA"/>
</dbReference>
<sequence length="131" mass="14421">MSSLRLIPIVIGGVAALAASAGWLVWRMRRKTPEQREQERRIRIAQLGRITDGTVIDVSELAHNGSTALQLLIYQYDVAGVSYEAAQDVTHLRPFVDLHTCRIGVPASIKYDPQNPGNSIVIAESWSGLRA</sequence>
<comment type="caution">
    <text evidence="2">The sequence shown here is derived from an EMBL/GenBank/DDBJ whole genome shotgun (WGS) entry which is preliminary data.</text>
</comment>
<keyword evidence="1" id="KW-1133">Transmembrane helix</keyword>
<dbReference type="AlphaFoldDB" id="A0A932A8D9"/>
<evidence type="ECO:0008006" key="4">
    <source>
        <dbReference type="Google" id="ProtNLM"/>
    </source>
</evidence>
<proteinExistence type="predicted"/>
<feature type="transmembrane region" description="Helical" evidence="1">
    <location>
        <begin position="6"/>
        <end position="26"/>
    </location>
</feature>
<keyword evidence="1" id="KW-0472">Membrane</keyword>
<evidence type="ECO:0000313" key="3">
    <source>
        <dbReference type="Proteomes" id="UP000779809"/>
    </source>
</evidence>
<organism evidence="2 3">
    <name type="scientific">Candidatus Korobacter versatilis</name>
    <dbReference type="NCBI Taxonomy" id="658062"/>
    <lineage>
        <taxon>Bacteria</taxon>
        <taxon>Pseudomonadati</taxon>
        <taxon>Acidobacteriota</taxon>
        <taxon>Terriglobia</taxon>
        <taxon>Terriglobales</taxon>
        <taxon>Candidatus Korobacteraceae</taxon>
        <taxon>Candidatus Korobacter</taxon>
    </lineage>
</organism>